<evidence type="ECO:0000313" key="3">
    <source>
        <dbReference type="EMBL" id="KAG2218145.1"/>
    </source>
</evidence>
<evidence type="ECO:0008006" key="5">
    <source>
        <dbReference type="Google" id="ProtNLM"/>
    </source>
</evidence>
<evidence type="ECO:0000313" key="4">
    <source>
        <dbReference type="Proteomes" id="UP000646827"/>
    </source>
</evidence>
<evidence type="ECO:0000256" key="1">
    <source>
        <dbReference type="ARBA" id="ARBA00006888"/>
    </source>
</evidence>
<dbReference type="PANTHER" id="PTHR31841">
    <property type="entry name" value="PROTEIN FAM72A-RELATED"/>
    <property type="match status" value="1"/>
</dbReference>
<dbReference type="Proteomes" id="UP000646827">
    <property type="component" value="Unassembled WGS sequence"/>
</dbReference>
<dbReference type="InterPro" id="IPR026768">
    <property type="entry name" value="YPEH2ZP"/>
</dbReference>
<comment type="caution">
    <text evidence="3">The sequence shown here is derived from an EMBL/GenBank/DDBJ whole genome shotgun (WGS) entry which is preliminary data.</text>
</comment>
<evidence type="ECO:0000256" key="2">
    <source>
        <dbReference type="SAM" id="MobiDB-lite"/>
    </source>
</evidence>
<dbReference type="EMBL" id="JAEPRB010000249">
    <property type="protein sequence ID" value="KAG2218145.1"/>
    <property type="molecule type" value="Genomic_DNA"/>
</dbReference>
<dbReference type="AlphaFoldDB" id="A0A8H7RWX8"/>
<feature type="region of interest" description="Disordered" evidence="2">
    <location>
        <begin position="1"/>
        <end position="62"/>
    </location>
</feature>
<accession>A0A8H7RWX8</accession>
<comment type="similarity">
    <text evidence="1">Belongs to the FAM72 family.</text>
</comment>
<reference evidence="3 4" key="1">
    <citation type="submission" date="2020-12" db="EMBL/GenBank/DDBJ databases">
        <title>Metabolic potential, ecology and presence of endohyphal bacteria is reflected in genomic diversity of Mucoromycotina.</title>
        <authorList>
            <person name="Muszewska A."/>
            <person name="Okrasinska A."/>
            <person name="Steczkiewicz K."/>
            <person name="Drgas O."/>
            <person name="Orlowska M."/>
            <person name="Perlinska-Lenart U."/>
            <person name="Aleksandrzak-Piekarczyk T."/>
            <person name="Szatraj K."/>
            <person name="Zielenkiewicz U."/>
            <person name="Pilsyk S."/>
            <person name="Malc E."/>
            <person name="Mieczkowski P."/>
            <person name="Kruszewska J.S."/>
            <person name="Biernat P."/>
            <person name="Pawlowska J."/>
        </authorList>
    </citation>
    <scope>NUCLEOTIDE SEQUENCE [LARGE SCALE GENOMIC DNA]</scope>
    <source>
        <strain evidence="3 4">CBS 142.35</strain>
    </source>
</reference>
<organism evidence="3 4">
    <name type="scientific">Circinella minor</name>
    <dbReference type="NCBI Taxonomy" id="1195481"/>
    <lineage>
        <taxon>Eukaryota</taxon>
        <taxon>Fungi</taxon>
        <taxon>Fungi incertae sedis</taxon>
        <taxon>Mucoromycota</taxon>
        <taxon>Mucoromycotina</taxon>
        <taxon>Mucoromycetes</taxon>
        <taxon>Mucorales</taxon>
        <taxon>Lichtheimiaceae</taxon>
        <taxon>Circinella</taxon>
    </lineage>
</organism>
<proteinExistence type="inferred from homology"/>
<keyword evidence="4" id="KW-1185">Reference proteome</keyword>
<dbReference type="GO" id="GO:0005829">
    <property type="term" value="C:cytosol"/>
    <property type="evidence" value="ECO:0007669"/>
    <property type="project" value="TreeGrafter"/>
</dbReference>
<name>A0A8H7RWX8_9FUNG</name>
<gene>
    <name evidence="3" type="ORF">INT45_007848</name>
</gene>
<protein>
    <recommendedName>
        <fullName evidence="5">Protein FAM72</fullName>
    </recommendedName>
</protein>
<dbReference type="OrthoDB" id="2526683at2759"/>
<dbReference type="PANTHER" id="PTHR31841:SF1">
    <property type="entry name" value="PROTEIN FAM72A-RELATED"/>
    <property type="match status" value="1"/>
</dbReference>
<dbReference type="Pfam" id="PF14976">
    <property type="entry name" value="YPEH2ZP"/>
    <property type="match status" value="1"/>
</dbReference>
<sequence length="206" mass="23103">MSTINSSITNTNSTTTTTTTTTTAIPIPTNNNNNNTTSTNINNNRNNNTTLSSTNNNNVNTTRVSPLKPVYRLLCKHCRTIVCARGMRAILLADTKIELYSTDIPATSIQLMDKDYLTRTCHCRIRDVACRDCGNIIGYHVVAPCHQCLQAGNNGHFWMFHSDACQPQERKDISGKRTVLWNNLPRAEQDLDFLMGTTIPYDQMCR</sequence>